<dbReference type="InterPro" id="IPR025989">
    <property type="entry name" value="Virulence_F_dom"/>
</dbReference>
<evidence type="ECO:0000313" key="3">
    <source>
        <dbReference type="Proteomes" id="UP001596022"/>
    </source>
</evidence>
<dbReference type="Pfam" id="PF13646">
    <property type="entry name" value="HEAT_2"/>
    <property type="match status" value="1"/>
</dbReference>
<dbReference type="PANTHER" id="PTHR12697:SF37">
    <property type="entry name" value="CONSERVED VIRULENCE FACTOR C"/>
    <property type="match status" value="1"/>
</dbReference>
<dbReference type="SMART" id="SM00932">
    <property type="entry name" value="Nfu_N"/>
    <property type="match status" value="1"/>
</dbReference>
<dbReference type="Proteomes" id="UP001596022">
    <property type="component" value="Unassembled WGS sequence"/>
</dbReference>
<dbReference type="Gene3D" id="1.25.10.10">
    <property type="entry name" value="Leucine-rich Repeat Variant"/>
    <property type="match status" value="1"/>
</dbReference>
<sequence>MKLLSIEPTPSPNSMKLNVNENLPAGKSFNFNEENKDEALSPLKDLLDIEGVKGLYRVADFIALERWPKSKWEDILPEVRKVFGEEKEETSAARAKRSDEEAYGEVHVFIQKFRDIPMQVKLMVDGEEIRVGLPERFLEAVLQAQSVAENVVMERRWVEQTPRYGEVEDIERDIVEELSAAYDQKRLDQMVNAILHGKQDDERESPFRKVTPEMLDHPDWKARYAALERMDPSVEDLPVLEKALHDEKVSIRRLATVYLGMLEDPKALPYLYEALTDKTVTVRRTAGDALSDLGDPSAIPAMIKALKDPSKIVRWRAAMFLYEVGDESAMSALEEAQNDPEFEVALQIKMALARIKGGEAAQGSIWKQMR</sequence>
<name>A0ABV9GRL5_9BACL</name>
<dbReference type="InterPro" id="IPR036498">
    <property type="entry name" value="Nfu/NifU_N_sf"/>
</dbReference>
<dbReference type="Gene3D" id="3.30.1370.70">
    <property type="entry name" value="Scaffold protein Nfu/NifU, N-terminal domain"/>
    <property type="match status" value="1"/>
</dbReference>
<dbReference type="InterPro" id="IPR004155">
    <property type="entry name" value="PBS_lyase_HEAT"/>
</dbReference>
<dbReference type="EMBL" id="JBHSFW010000007">
    <property type="protein sequence ID" value="MFC4619315.1"/>
    <property type="molecule type" value="Genomic_DNA"/>
</dbReference>
<dbReference type="RefSeq" id="WP_376846412.1">
    <property type="nucleotide sequence ID" value="NZ_JBHSFW010000007.1"/>
</dbReference>
<dbReference type="PANTHER" id="PTHR12697">
    <property type="entry name" value="PBS LYASE HEAT-LIKE PROTEIN"/>
    <property type="match status" value="1"/>
</dbReference>
<protein>
    <submittedName>
        <fullName evidence="2">Conserved virulence factor C family protein</fullName>
    </submittedName>
</protein>
<dbReference type="InterPro" id="IPR016024">
    <property type="entry name" value="ARM-type_fold"/>
</dbReference>
<comment type="caution">
    <text evidence="2">The sequence shown here is derived from an EMBL/GenBank/DDBJ whole genome shotgun (WGS) entry which is preliminary data.</text>
</comment>
<gene>
    <name evidence="2" type="ORF">ACFO4N_11385</name>
</gene>
<dbReference type="SUPFAM" id="SSF110836">
    <property type="entry name" value="Hypothetical protein SAV1430"/>
    <property type="match status" value="1"/>
</dbReference>
<keyword evidence="3" id="KW-1185">Reference proteome</keyword>
<dbReference type="Pfam" id="PF13769">
    <property type="entry name" value="Virulence_fact"/>
    <property type="match status" value="1"/>
</dbReference>
<accession>A0ABV9GRL5</accession>
<organism evidence="2 3">
    <name type="scientific">Camelliibacillus cellulosilyticus</name>
    <dbReference type="NCBI Taxonomy" id="2174486"/>
    <lineage>
        <taxon>Bacteria</taxon>
        <taxon>Bacillati</taxon>
        <taxon>Bacillota</taxon>
        <taxon>Bacilli</taxon>
        <taxon>Bacillales</taxon>
        <taxon>Sporolactobacillaceae</taxon>
        <taxon>Camelliibacillus</taxon>
    </lineage>
</organism>
<proteinExistence type="predicted"/>
<dbReference type="SUPFAM" id="SSF48371">
    <property type="entry name" value="ARM repeat"/>
    <property type="match status" value="1"/>
</dbReference>
<feature type="domain" description="Scaffold protein Nfu/NifU N-terminal" evidence="1">
    <location>
        <begin position="4"/>
        <end position="90"/>
    </location>
</feature>
<evidence type="ECO:0000259" key="1">
    <source>
        <dbReference type="SMART" id="SM00932"/>
    </source>
</evidence>
<dbReference type="SMART" id="SM00567">
    <property type="entry name" value="EZ_HEAT"/>
    <property type="match status" value="4"/>
</dbReference>
<evidence type="ECO:0000313" key="2">
    <source>
        <dbReference type="EMBL" id="MFC4619315.1"/>
    </source>
</evidence>
<dbReference type="InterPro" id="IPR014824">
    <property type="entry name" value="Nfu/NifU_N"/>
</dbReference>
<dbReference type="Pfam" id="PF08712">
    <property type="entry name" value="Nfu_N"/>
    <property type="match status" value="1"/>
</dbReference>
<dbReference type="InterPro" id="IPR011989">
    <property type="entry name" value="ARM-like"/>
</dbReference>
<reference evidence="3" key="1">
    <citation type="journal article" date="2019" name="Int. J. Syst. Evol. Microbiol.">
        <title>The Global Catalogue of Microorganisms (GCM) 10K type strain sequencing project: providing services to taxonomists for standard genome sequencing and annotation.</title>
        <authorList>
            <consortium name="The Broad Institute Genomics Platform"/>
            <consortium name="The Broad Institute Genome Sequencing Center for Infectious Disease"/>
            <person name="Wu L."/>
            <person name="Ma J."/>
        </authorList>
    </citation>
    <scope>NUCLEOTIDE SEQUENCE [LARGE SCALE GENOMIC DNA]</scope>
    <source>
        <strain evidence="3">CGMCC 1.16306</strain>
    </source>
</reference>